<evidence type="ECO:0000313" key="2">
    <source>
        <dbReference type="EMBL" id="SCL66983.1"/>
    </source>
</evidence>
<name>A0A1C6VKX1_9ACTN</name>
<proteinExistence type="predicted"/>
<protein>
    <submittedName>
        <fullName evidence="2">Uncharacterized protein</fullName>
    </submittedName>
</protein>
<reference evidence="3" key="1">
    <citation type="submission" date="2016-06" db="EMBL/GenBank/DDBJ databases">
        <authorList>
            <person name="Varghese N."/>
            <person name="Submissions Spin"/>
        </authorList>
    </citation>
    <scope>NUCLEOTIDE SEQUENCE [LARGE SCALE GENOMIC DNA]</scope>
    <source>
        <strain evidence="3">DSM 44814</strain>
    </source>
</reference>
<evidence type="ECO:0000256" key="1">
    <source>
        <dbReference type="SAM" id="MobiDB-lite"/>
    </source>
</evidence>
<accession>A0A1C6VKX1</accession>
<dbReference type="Proteomes" id="UP000199696">
    <property type="component" value="Unassembled WGS sequence"/>
</dbReference>
<feature type="region of interest" description="Disordered" evidence="1">
    <location>
        <begin position="1"/>
        <end position="29"/>
    </location>
</feature>
<gene>
    <name evidence="2" type="ORF">GA0070604_5851</name>
</gene>
<keyword evidence="3" id="KW-1185">Reference proteome</keyword>
<sequence>MGTDTTSQLGRCHRPDQHPGHGVGPRKAGCRVVSGTAASRGGWRPAGHPAVLIGTFCASAVTNRPSGFGSTLRTVSWNGSSGRGRLTEMLLA</sequence>
<organism evidence="2 3">
    <name type="scientific">Micromonospora eburnea</name>
    <dbReference type="NCBI Taxonomy" id="227316"/>
    <lineage>
        <taxon>Bacteria</taxon>
        <taxon>Bacillati</taxon>
        <taxon>Actinomycetota</taxon>
        <taxon>Actinomycetes</taxon>
        <taxon>Micromonosporales</taxon>
        <taxon>Micromonosporaceae</taxon>
        <taxon>Micromonospora</taxon>
    </lineage>
</organism>
<dbReference type="EMBL" id="FMHY01000002">
    <property type="protein sequence ID" value="SCL66983.1"/>
    <property type="molecule type" value="Genomic_DNA"/>
</dbReference>
<evidence type="ECO:0000313" key="3">
    <source>
        <dbReference type="Proteomes" id="UP000199696"/>
    </source>
</evidence>
<dbReference type="STRING" id="227316.GA0070604_5851"/>
<dbReference type="AlphaFoldDB" id="A0A1C6VKX1"/>